<dbReference type="AlphaFoldDB" id="A0AAV4VTP2"/>
<comment type="caution">
    <text evidence="2">The sequence shown here is derived from an EMBL/GenBank/DDBJ whole genome shotgun (WGS) entry which is preliminary data.</text>
</comment>
<accession>A0AAV4VTP2</accession>
<reference evidence="2 3" key="1">
    <citation type="submission" date="2021-06" db="EMBL/GenBank/DDBJ databases">
        <title>Caerostris darwini draft genome.</title>
        <authorList>
            <person name="Kono N."/>
            <person name="Arakawa K."/>
        </authorList>
    </citation>
    <scope>NUCLEOTIDE SEQUENCE [LARGE SCALE GENOMIC DNA]</scope>
</reference>
<proteinExistence type="predicted"/>
<gene>
    <name evidence="2" type="ORF">CDAR_493501</name>
</gene>
<organism evidence="2 3">
    <name type="scientific">Caerostris darwini</name>
    <dbReference type="NCBI Taxonomy" id="1538125"/>
    <lineage>
        <taxon>Eukaryota</taxon>
        <taxon>Metazoa</taxon>
        <taxon>Ecdysozoa</taxon>
        <taxon>Arthropoda</taxon>
        <taxon>Chelicerata</taxon>
        <taxon>Arachnida</taxon>
        <taxon>Araneae</taxon>
        <taxon>Araneomorphae</taxon>
        <taxon>Entelegynae</taxon>
        <taxon>Araneoidea</taxon>
        <taxon>Araneidae</taxon>
        <taxon>Caerostris</taxon>
    </lineage>
</organism>
<dbReference type="EMBL" id="BPLQ01013610">
    <property type="protein sequence ID" value="GIY73378.1"/>
    <property type="molecule type" value="Genomic_DNA"/>
</dbReference>
<keyword evidence="3" id="KW-1185">Reference proteome</keyword>
<feature type="compositionally biased region" description="Low complexity" evidence="1">
    <location>
        <begin position="79"/>
        <end position="90"/>
    </location>
</feature>
<name>A0AAV4VTP2_9ARAC</name>
<feature type="region of interest" description="Disordered" evidence="1">
    <location>
        <begin position="25"/>
        <end position="50"/>
    </location>
</feature>
<evidence type="ECO:0000256" key="1">
    <source>
        <dbReference type="SAM" id="MobiDB-lite"/>
    </source>
</evidence>
<evidence type="ECO:0000313" key="2">
    <source>
        <dbReference type="EMBL" id="GIY73378.1"/>
    </source>
</evidence>
<evidence type="ECO:0000313" key="3">
    <source>
        <dbReference type="Proteomes" id="UP001054837"/>
    </source>
</evidence>
<feature type="compositionally biased region" description="Polar residues" evidence="1">
    <location>
        <begin position="25"/>
        <end position="46"/>
    </location>
</feature>
<feature type="region of interest" description="Disordered" evidence="1">
    <location>
        <begin position="79"/>
        <end position="100"/>
    </location>
</feature>
<dbReference type="Proteomes" id="UP001054837">
    <property type="component" value="Unassembled WGS sequence"/>
</dbReference>
<sequence>MWMQKNLSNQNLLTDSVKTKYASIGTQTDDVDSSPPQKSTHSNTKLASLKQIHVSDGTSKSLSFSPPVPFSVHISFIPNLSSSSSTTNLPATPKHTNYKI</sequence>
<protein>
    <submittedName>
        <fullName evidence="2">Uncharacterized protein</fullName>
    </submittedName>
</protein>